<evidence type="ECO:0000256" key="2">
    <source>
        <dbReference type="SAM" id="MobiDB-lite"/>
    </source>
</evidence>
<gene>
    <name evidence="3" type="ORF">AFUS01_LOCUS17996</name>
</gene>
<organism evidence="3 4">
    <name type="scientific">Allacma fusca</name>
    <dbReference type="NCBI Taxonomy" id="39272"/>
    <lineage>
        <taxon>Eukaryota</taxon>
        <taxon>Metazoa</taxon>
        <taxon>Ecdysozoa</taxon>
        <taxon>Arthropoda</taxon>
        <taxon>Hexapoda</taxon>
        <taxon>Collembola</taxon>
        <taxon>Symphypleona</taxon>
        <taxon>Sminthuridae</taxon>
        <taxon>Allacma</taxon>
    </lineage>
</organism>
<proteinExistence type="predicted"/>
<evidence type="ECO:0000256" key="1">
    <source>
        <dbReference type="SAM" id="Coils"/>
    </source>
</evidence>
<dbReference type="AlphaFoldDB" id="A0A8J2KPM4"/>
<evidence type="ECO:0000313" key="3">
    <source>
        <dbReference type="EMBL" id="CAG7729266.1"/>
    </source>
</evidence>
<feature type="region of interest" description="Disordered" evidence="2">
    <location>
        <begin position="406"/>
        <end position="426"/>
    </location>
</feature>
<accession>A0A8J2KPM4</accession>
<feature type="compositionally biased region" description="Basic and acidic residues" evidence="2">
    <location>
        <begin position="32"/>
        <end position="45"/>
    </location>
</feature>
<feature type="compositionally biased region" description="Basic and acidic residues" evidence="2">
    <location>
        <begin position="1014"/>
        <end position="1026"/>
    </location>
</feature>
<feature type="compositionally biased region" description="Polar residues" evidence="2">
    <location>
        <begin position="687"/>
        <end position="712"/>
    </location>
</feature>
<feature type="compositionally biased region" description="Basic and acidic residues" evidence="2">
    <location>
        <begin position="410"/>
        <end position="419"/>
    </location>
</feature>
<keyword evidence="4" id="KW-1185">Reference proteome</keyword>
<dbReference type="Proteomes" id="UP000708208">
    <property type="component" value="Unassembled WGS sequence"/>
</dbReference>
<feature type="coiled-coil region" evidence="1">
    <location>
        <begin position="188"/>
        <end position="222"/>
    </location>
</feature>
<comment type="caution">
    <text evidence="3">The sequence shown here is derived from an EMBL/GenBank/DDBJ whole genome shotgun (WGS) entry which is preliminary data.</text>
</comment>
<evidence type="ECO:0000313" key="4">
    <source>
        <dbReference type="Proteomes" id="UP000708208"/>
    </source>
</evidence>
<reference evidence="3" key="1">
    <citation type="submission" date="2021-06" db="EMBL/GenBank/DDBJ databases">
        <authorList>
            <person name="Hodson N. C."/>
            <person name="Mongue J. A."/>
            <person name="Jaron S. K."/>
        </authorList>
    </citation>
    <scope>NUCLEOTIDE SEQUENCE</scope>
</reference>
<dbReference type="OrthoDB" id="10062605at2759"/>
<sequence>MDISAILPDEDLVFEGEGEATQAVGSIGQVHHPRDPLSHLIRSDTDTSSDSLDEMENSDDIGIDAIKCPRPLCCSSPIKSPQSKTPMLDYSKLSSRDPSGFEGNGNGGDMSIIEPVVLQNEIAELRYQNRKLNEEVQELRSQNAAYDDHQTSLLAQKEDLEKKVGSFKAHTEKIRQITKELEETKVILSRCEDTNVIYSKRIQRLERDNNVLLEEADGLRSKITSVIAENERYRFLLKEQELQTNTFKVLSNERINELIISREEVEEQLKIASRNLDDYINSNEQLRMEKQELENNLLAAQELQLDSKLASLEATALADNTFDEEDLISFRASSCTPVPNSLHAEIAASLRRDSCEFPKFRHDSLITLKTSDGSLPWDLESPEFSHRVLSVLTEILEDLQLLRSETSLESSRKEEKGKGGDSLNVDADGSVVETVQSPKESETIEQVAAVVDSSPRPETSPKEVDVVRRIHEELAEFRAQLKKSQELFHAFNTSQTFDVTKSCPLLADETDTDASPTNILKPQFVTIATQTEAPVIASSSQTNPVAASCLSVEKTESSDDIDELSCYINKLSLDDNELDKLSLDDDSYRLPINLPTVLEESEHETETSPATLHRRMSSDKSKKFRLTRMSPMDEPIKSGDESEFYSPVSTLPSSKNTSTYNSLERPLQFSGGSGNNPGGEEYHDISDSTYNSPMSSPSYYWTPSQGSSSEETIANHDGDRTPVNEHDNIFGDETNSCPDPSYSPTLLRKRSKPIGKLGLPIDDRSNLSNEVLIDESDRDRLTRFAYDVVARSTKRDASILDRGEWRTLKQDLQSKKVSQYNKGVAQEEGTDNDIADAGPILSGITADLDDEAEEYIFEMHFPDVVESLFESLDKFKIKERKDFRPSERDHRNIKEKFMKLSQVFKTDHATLSLRERASRNEMKSLKTGIDEILKSFKQSVDSLQQNLDTYDNQDIVNDLDSIKQNSLELEGKSKALTDTAMKVGSIDLEKRVYKLIEVMVLYVHILKHYEIPDKEQKPPLDDDHMEALPARTSNGSITSNNNNNNEKGRTGGYLGEGQRMERWFEAGSEFIRRELSWPWNWEQTWKGVKQCFSILLMLTGLLIIFKSVFPIVSADGSNCNGQPMNPFASIAKHSSLIHEERPTL</sequence>
<feature type="coiled-coil region" evidence="1">
    <location>
        <begin position="255"/>
        <end position="303"/>
    </location>
</feature>
<feature type="compositionally biased region" description="Polar residues" evidence="2">
    <location>
        <begin position="647"/>
        <end position="662"/>
    </location>
</feature>
<feature type="region of interest" description="Disordered" evidence="2">
    <location>
        <begin position="29"/>
        <end position="58"/>
    </location>
</feature>
<keyword evidence="1" id="KW-0175">Coiled coil</keyword>
<protein>
    <submittedName>
        <fullName evidence="3">Uncharacterized protein</fullName>
    </submittedName>
</protein>
<name>A0A8J2KPM4_9HEXA</name>
<feature type="region of interest" description="Disordered" evidence="2">
    <location>
        <begin position="1014"/>
        <end position="1052"/>
    </location>
</feature>
<dbReference type="EMBL" id="CAJVCH010176106">
    <property type="protein sequence ID" value="CAG7729266.1"/>
    <property type="molecule type" value="Genomic_DNA"/>
</dbReference>
<feature type="coiled-coil region" evidence="1">
    <location>
        <begin position="122"/>
        <end position="149"/>
    </location>
</feature>
<feature type="region of interest" description="Disordered" evidence="2">
    <location>
        <begin position="598"/>
        <end position="721"/>
    </location>
</feature>